<organism evidence="1 2">
    <name type="scientific">Candidatus Undinarchaeum marinum</name>
    <dbReference type="NCBI Taxonomy" id="2756141"/>
    <lineage>
        <taxon>Archaea</taxon>
        <taxon>Candidatus Undinarchaeota</taxon>
        <taxon>Candidatus Undinarchaeia</taxon>
        <taxon>Candidatus Undinarchaeales</taxon>
        <taxon>Candidatus Undinarchaeaceae</taxon>
        <taxon>Candidatus Undinarchaeum</taxon>
    </lineage>
</organism>
<dbReference type="Proteomes" id="UP000604391">
    <property type="component" value="Unassembled WGS sequence"/>
</dbReference>
<evidence type="ECO:0000313" key="2">
    <source>
        <dbReference type="Proteomes" id="UP000604391"/>
    </source>
</evidence>
<name>A0A832XG71_9ARCH</name>
<dbReference type="EMBL" id="DVAD01000016">
    <property type="protein sequence ID" value="HIJ99873.1"/>
    <property type="molecule type" value="Genomic_DNA"/>
</dbReference>
<dbReference type="AlphaFoldDB" id="A0A832XG71"/>
<comment type="caution">
    <text evidence="1">The sequence shown here is derived from an EMBL/GenBank/DDBJ whole genome shotgun (WGS) entry which is preliminary data.</text>
</comment>
<evidence type="ECO:0000313" key="1">
    <source>
        <dbReference type="EMBL" id="HIJ99873.1"/>
    </source>
</evidence>
<reference evidence="1 2" key="1">
    <citation type="journal article" name="Nat. Commun.">
        <title>Undinarchaeota illuminate DPANN phylogeny and the impact of gene transfer on archaeal evolution.</title>
        <authorList>
            <person name="Dombrowski N."/>
            <person name="Williams T.A."/>
            <person name="Sun J."/>
            <person name="Woodcroft B.J."/>
            <person name="Lee J.H."/>
            <person name="Minh B.Q."/>
            <person name="Rinke C."/>
            <person name="Spang A."/>
        </authorList>
    </citation>
    <scope>NUCLEOTIDE SEQUENCE [LARGE SCALE GENOMIC DNA]</scope>
    <source>
        <strain evidence="1">MAG_bin17</strain>
    </source>
</reference>
<gene>
    <name evidence="1" type="ORF">H1011_03610</name>
</gene>
<proteinExistence type="predicted"/>
<keyword evidence="2" id="KW-1185">Reference proteome</keyword>
<sequence>MMNKRKLAEKRNDTQRLYHVPGMANITNRKRNAVFISPSNSLEHEIGKMKVCYELRKEKMQFITEAVCNKTQKRRDVVCLDDGMIFEIETDKKRAERFKDQKGVVVIKLWKEVS</sequence>
<accession>A0A832XG71</accession>
<protein>
    <submittedName>
        <fullName evidence="1">Uncharacterized protein</fullName>
    </submittedName>
</protein>